<comment type="caution">
    <text evidence="1">The sequence shown here is derived from an EMBL/GenBank/DDBJ whole genome shotgun (WGS) entry which is preliminary data.</text>
</comment>
<dbReference type="AlphaFoldDB" id="A0A368GU84"/>
<sequence length="81" mass="9553">MLSLMALLDRKRTSDLKLLKEFDYPADLSRLLHEYDLLQAFKECGEENLRLLKKVQLEVPGEFAEYFKVDHTQGYSEPMDE</sequence>
<accession>A0A368GU84</accession>
<organism evidence="1 2">
    <name type="scientific">Ancylostoma caninum</name>
    <name type="common">Dog hookworm</name>
    <dbReference type="NCBI Taxonomy" id="29170"/>
    <lineage>
        <taxon>Eukaryota</taxon>
        <taxon>Metazoa</taxon>
        <taxon>Ecdysozoa</taxon>
        <taxon>Nematoda</taxon>
        <taxon>Chromadorea</taxon>
        <taxon>Rhabditida</taxon>
        <taxon>Rhabditina</taxon>
        <taxon>Rhabditomorpha</taxon>
        <taxon>Strongyloidea</taxon>
        <taxon>Ancylostomatidae</taxon>
        <taxon>Ancylostomatinae</taxon>
        <taxon>Ancylostoma</taxon>
    </lineage>
</organism>
<evidence type="ECO:0000313" key="1">
    <source>
        <dbReference type="EMBL" id="RCN47923.1"/>
    </source>
</evidence>
<dbReference type="OrthoDB" id="5862086at2759"/>
<proteinExistence type="predicted"/>
<keyword evidence="2" id="KW-1185">Reference proteome</keyword>
<name>A0A368GU84_ANCCA</name>
<gene>
    <name evidence="1" type="ORF">ANCCAN_05975</name>
</gene>
<evidence type="ECO:0000313" key="2">
    <source>
        <dbReference type="Proteomes" id="UP000252519"/>
    </source>
</evidence>
<dbReference type="Proteomes" id="UP000252519">
    <property type="component" value="Unassembled WGS sequence"/>
</dbReference>
<protein>
    <submittedName>
        <fullName evidence="1">Uncharacterized protein</fullName>
    </submittedName>
</protein>
<dbReference type="EMBL" id="JOJR01000054">
    <property type="protein sequence ID" value="RCN47923.1"/>
    <property type="molecule type" value="Genomic_DNA"/>
</dbReference>
<reference evidence="1 2" key="1">
    <citation type="submission" date="2014-10" db="EMBL/GenBank/DDBJ databases">
        <title>Draft genome of the hookworm Ancylostoma caninum.</title>
        <authorList>
            <person name="Mitreva M."/>
        </authorList>
    </citation>
    <scope>NUCLEOTIDE SEQUENCE [LARGE SCALE GENOMIC DNA]</scope>
    <source>
        <strain evidence="1 2">Baltimore</strain>
    </source>
</reference>